<proteinExistence type="predicted"/>
<reference evidence="1 2" key="1">
    <citation type="submission" date="2021-06" db="EMBL/GenBank/DDBJ databases">
        <authorList>
            <person name="Kallberg Y."/>
            <person name="Tangrot J."/>
            <person name="Rosling A."/>
        </authorList>
    </citation>
    <scope>NUCLEOTIDE SEQUENCE [LARGE SCALE GENOMIC DNA]</scope>
    <source>
        <strain evidence="1 2">120-4 pot B 10/14</strain>
    </source>
</reference>
<accession>A0ABN7VGM3</accession>
<keyword evidence="2" id="KW-1185">Reference proteome</keyword>
<name>A0ABN7VGM3_GIGMA</name>
<evidence type="ECO:0000313" key="2">
    <source>
        <dbReference type="Proteomes" id="UP000789901"/>
    </source>
</evidence>
<protein>
    <submittedName>
        <fullName evidence="1">34079_t:CDS:1</fullName>
    </submittedName>
</protein>
<organism evidence="1 2">
    <name type="scientific">Gigaspora margarita</name>
    <dbReference type="NCBI Taxonomy" id="4874"/>
    <lineage>
        <taxon>Eukaryota</taxon>
        <taxon>Fungi</taxon>
        <taxon>Fungi incertae sedis</taxon>
        <taxon>Mucoromycota</taxon>
        <taxon>Glomeromycotina</taxon>
        <taxon>Glomeromycetes</taxon>
        <taxon>Diversisporales</taxon>
        <taxon>Gigasporaceae</taxon>
        <taxon>Gigaspora</taxon>
    </lineage>
</organism>
<feature type="non-terminal residue" evidence="1">
    <location>
        <position position="225"/>
    </location>
</feature>
<dbReference type="EMBL" id="CAJVQB010014842">
    <property type="protein sequence ID" value="CAG8771022.1"/>
    <property type="molecule type" value="Genomic_DNA"/>
</dbReference>
<sequence length="225" mass="25903">MEDTNYDESYSDSDSEFVTEIENLPILNFDIDTYQDKKISSEFDKEIEEILLDQSITNNKYTPCVIVDNDNNERRIQQCNRIDEGGSNQPLAQLKGTWEVDPIKTLKLGLPKDLIYSPFDNQVLPTLLITQIAFKLAKIDLSDKAKVAFLKEKDCAHFGNLLGESFNQIYAAFQNPNPNSHLLFEYTTQNTSKGYPNIETCYQHVCNLLVQEVYLTKKKIQKEEQ</sequence>
<evidence type="ECO:0000313" key="1">
    <source>
        <dbReference type="EMBL" id="CAG8771022.1"/>
    </source>
</evidence>
<dbReference type="Proteomes" id="UP000789901">
    <property type="component" value="Unassembled WGS sequence"/>
</dbReference>
<comment type="caution">
    <text evidence="1">The sequence shown here is derived from an EMBL/GenBank/DDBJ whole genome shotgun (WGS) entry which is preliminary data.</text>
</comment>
<gene>
    <name evidence="1" type="ORF">GMARGA_LOCUS18517</name>
</gene>